<dbReference type="EMBL" id="EQ973796">
    <property type="protein sequence ID" value="EEF46642.1"/>
    <property type="molecule type" value="Genomic_DNA"/>
</dbReference>
<proteinExistence type="predicted"/>
<evidence type="ECO:0000313" key="2">
    <source>
        <dbReference type="Proteomes" id="UP000008311"/>
    </source>
</evidence>
<dbReference type="AlphaFoldDB" id="B9RPM6"/>
<accession>B9RPM6</accession>
<name>B9RPM6_RICCO</name>
<keyword evidence="2" id="KW-1185">Reference proteome</keyword>
<dbReference type="Proteomes" id="UP000008311">
    <property type="component" value="Unassembled WGS sequence"/>
</dbReference>
<evidence type="ECO:0000313" key="1">
    <source>
        <dbReference type="EMBL" id="EEF46642.1"/>
    </source>
</evidence>
<sequence length="50" mass="5816">MWKEMSDINEGVMRLSSRTEKISIKEATDAVKKKIGKAYENENLVNDEER</sequence>
<gene>
    <name evidence="1" type="ORF">RCOM_1545350</name>
</gene>
<dbReference type="InParanoid" id="B9RPM6"/>
<organism evidence="1 2">
    <name type="scientific">Ricinus communis</name>
    <name type="common">Castor bean</name>
    <dbReference type="NCBI Taxonomy" id="3988"/>
    <lineage>
        <taxon>Eukaryota</taxon>
        <taxon>Viridiplantae</taxon>
        <taxon>Streptophyta</taxon>
        <taxon>Embryophyta</taxon>
        <taxon>Tracheophyta</taxon>
        <taxon>Spermatophyta</taxon>
        <taxon>Magnoliopsida</taxon>
        <taxon>eudicotyledons</taxon>
        <taxon>Gunneridae</taxon>
        <taxon>Pentapetalae</taxon>
        <taxon>rosids</taxon>
        <taxon>fabids</taxon>
        <taxon>Malpighiales</taxon>
        <taxon>Euphorbiaceae</taxon>
        <taxon>Acalyphoideae</taxon>
        <taxon>Acalypheae</taxon>
        <taxon>Ricinus</taxon>
    </lineage>
</organism>
<reference evidence="2" key="1">
    <citation type="journal article" date="2010" name="Nat. Biotechnol.">
        <title>Draft genome sequence of the oilseed species Ricinus communis.</title>
        <authorList>
            <person name="Chan A.P."/>
            <person name="Crabtree J."/>
            <person name="Zhao Q."/>
            <person name="Lorenzi H."/>
            <person name="Orvis J."/>
            <person name="Puiu D."/>
            <person name="Melake-Berhan A."/>
            <person name="Jones K.M."/>
            <person name="Redman J."/>
            <person name="Chen G."/>
            <person name="Cahoon E.B."/>
            <person name="Gedil M."/>
            <person name="Stanke M."/>
            <person name="Haas B.J."/>
            <person name="Wortman J.R."/>
            <person name="Fraser-Liggett C.M."/>
            <person name="Ravel J."/>
            <person name="Rabinowicz P.D."/>
        </authorList>
    </citation>
    <scope>NUCLEOTIDE SEQUENCE [LARGE SCALE GENOMIC DNA]</scope>
    <source>
        <strain evidence="2">cv. Hale</strain>
    </source>
</reference>
<protein>
    <submittedName>
        <fullName evidence="1">Uncharacterized protein</fullName>
    </submittedName>
</protein>